<evidence type="ECO:0000256" key="6">
    <source>
        <dbReference type="SAM" id="SignalP"/>
    </source>
</evidence>
<evidence type="ECO:0000256" key="5">
    <source>
        <dbReference type="RuleBase" id="RU004262"/>
    </source>
</evidence>
<dbReference type="EMBL" id="WJQU01000002">
    <property type="protein sequence ID" value="KAJ6643641.1"/>
    <property type="molecule type" value="Genomic_DNA"/>
</dbReference>
<gene>
    <name evidence="8" type="ORF">Bhyg_08604</name>
</gene>
<evidence type="ECO:0000256" key="4">
    <source>
        <dbReference type="ARBA" id="ARBA00022729"/>
    </source>
</evidence>
<dbReference type="Pfam" id="PF00151">
    <property type="entry name" value="Lipase"/>
    <property type="match status" value="1"/>
</dbReference>
<protein>
    <submittedName>
        <fullName evidence="8">Vitellogenin-1</fullName>
    </submittedName>
</protein>
<evidence type="ECO:0000256" key="2">
    <source>
        <dbReference type="ARBA" id="ARBA00010701"/>
    </source>
</evidence>
<dbReference type="PANTHER" id="PTHR11610">
    <property type="entry name" value="LIPASE"/>
    <property type="match status" value="1"/>
</dbReference>
<organism evidence="8 9">
    <name type="scientific">Pseudolycoriella hygida</name>
    <dbReference type="NCBI Taxonomy" id="35572"/>
    <lineage>
        <taxon>Eukaryota</taxon>
        <taxon>Metazoa</taxon>
        <taxon>Ecdysozoa</taxon>
        <taxon>Arthropoda</taxon>
        <taxon>Hexapoda</taxon>
        <taxon>Insecta</taxon>
        <taxon>Pterygota</taxon>
        <taxon>Neoptera</taxon>
        <taxon>Endopterygota</taxon>
        <taxon>Diptera</taxon>
        <taxon>Nematocera</taxon>
        <taxon>Sciaroidea</taxon>
        <taxon>Sciaridae</taxon>
        <taxon>Pseudolycoriella</taxon>
    </lineage>
</organism>
<dbReference type="InterPro" id="IPR029058">
    <property type="entry name" value="AB_hydrolase_fold"/>
</dbReference>
<dbReference type="InterPro" id="IPR013818">
    <property type="entry name" value="Lipase"/>
</dbReference>
<evidence type="ECO:0000259" key="7">
    <source>
        <dbReference type="Pfam" id="PF00151"/>
    </source>
</evidence>
<feature type="domain" description="Lipase" evidence="7">
    <location>
        <begin position="134"/>
        <end position="386"/>
    </location>
</feature>
<keyword evidence="4 6" id="KW-0732">Signal</keyword>
<dbReference type="PRINTS" id="PR00821">
    <property type="entry name" value="TAGLIPASE"/>
</dbReference>
<feature type="signal peptide" evidence="6">
    <location>
        <begin position="1"/>
        <end position="19"/>
    </location>
</feature>
<evidence type="ECO:0000256" key="1">
    <source>
        <dbReference type="ARBA" id="ARBA00004613"/>
    </source>
</evidence>
<dbReference type="AlphaFoldDB" id="A0A9Q0N682"/>
<dbReference type="FunFam" id="3.40.50.1820:FF:000122">
    <property type="entry name" value="Vitellogenin-3-like Protein"/>
    <property type="match status" value="1"/>
</dbReference>
<reference evidence="8" key="1">
    <citation type="submission" date="2022-07" db="EMBL/GenBank/DDBJ databases">
        <authorList>
            <person name="Trinca V."/>
            <person name="Uliana J.V.C."/>
            <person name="Torres T.T."/>
            <person name="Ward R.J."/>
            <person name="Monesi N."/>
        </authorList>
    </citation>
    <scope>NUCLEOTIDE SEQUENCE</scope>
    <source>
        <strain evidence="8">HSMRA1968</strain>
        <tissue evidence="8">Whole embryos</tissue>
    </source>
</reference>
<feature type="chain" id="PRO_5040295847" evidence="6">
    <location>
        <begin position="20"/>
        <end position="407"/>
    </location>
</feature>
<proteinExistence type="inferred from homology"/>
<evidence type="ECO:0000313" key="9">
    <source>
        <dbReference type="Proteomes" id="UP001151699"/>
    </source>
</evidence>
<dbReference type="GO" id="GO:0016042">
    <property type="term" value="P:lipid catabolic process"/>
    <property type="evidence" value="ECO:0007669"/>
    <property type="project" value="TreeGrafter"/>
</dbReference>
<dbReference type="SUPFAM" id="SSF53474">
    <property type="entry name" value="alpha/beta-Hydrolases"/>
    <property type="match status" value="1"/>
</dbReference>
<comment type="subcellular location">
    <subcellularLocation>
        <location evidence="1">Secreted</location>
    </subcellularLocation>
</comment>
<dbReference type="GO" id="GO:0016298">
    <property type="term" value="F:lipase activity"/>
    <property type="evidence" value="ECO:0007669"/>
    <property type="project" value="InterPro"/>
</dbReference>
<keyword evidence="3" id="KW-0964">Secreted</keyword>
<comment type="caution">
    <text evidence="8">The sequence shown here is derived from an EMBL/GenBank/DDBJ whole genome shotgun (WGS) entry which is preliminary data.</text>
</comment>
<dbReference type="GO" id="GO:0005615">
    <property type="term" value="C:extracellular space"/>
    <property type="evidence" value="ECO:0007669"/>
    <property type="project" value="TreeGrafter"/>
</dbReference>
<evidence type="ECO:0000313" key="8">
    <source>
        <dbReference type="EMBL" id="KAJ6643641.1"/>
    </source>
</evidence>
<evidence type="ECO:0000256" key="3">
    <source>
        <dbReference type="ARBA" id="ARBA00022525"/>
    </source>
</evidence>
<dbReference type="GO" id="GO:0017171">
    <property type="term" value="F:serine hydrolase activity"/>
    <property type="evidence" value="ECO:0007669"/>
    <property type="project" value="TreeGrafter"/>
</dbReference>
<dbReference type="Proteomes" id="UP001151699">
    <property type="component" value="Chromosome B"/>
</dbReference>
<accession>A0A9Q0N682</accession>
<comment type="similarity">
    <text evidence="2 5">Belongs to the AB hydrolase superfamily. Lipase family.</text>
</comment>
<dbReference type="OrthoDB" id="199913at2759"/>
<dbReference type="PANTHER" id="PTHR11610:SF149">
    <property type="entry name" value="FI01450P-RELATED"/>
    <property type="match status" value="1"/>
</dbReference>
<dbReference type="InterPro" id="IPR000734">
    <property type="entry name" value="TAG_lipase"/>
</dbReference>
<name>A0A9Q0N682_9DIPT</name>
<dbReference type="Gene3D" id="3.40.50.1820">
    <property type="entry name" value="alpha/beta hydrolase"/>
    <property type="match status" value="1"/>
</dbReference>
<keyword evidence="9" id="KW-1185">Reference proteome</keyword>
<sequence length="407" mass="44206">MKKFLIFCVSFLLAKECSCLLDTLGSLGIGKNGTSPLEKFNPKDLAGATKDAVIGIGKQIPDSIPSPETIFSFGKNMLAGLPVEVAFDVINQACSATLSQKQVKPKYLPELASMNFQLRTCRGNFFIPMNSPVSLLTHPAFDTSKDTAILVTGWFSNVNSTMENDALETVWEAYKCRGDINFVAMDTGAYVDSLYTWSAFNTDEIGRLIAEGLVEMLKAYPKEKIHLIGHSLGAHIVGAIGRYYSDLTSELLPRITGLDPASPCFNEGENLNMLARGDAVFVDVIHSNSGVLGKKDPVGDVDFYPNGVAPLPPGCLTITCAHARAWEFFAETVYPGNGNAFLATKCNSITAYNSNKCPGKRIPMGIDCPNNAKGNFFLRTNRSRPFGLHSLKESEIVCSRCEHTTTA</sequence>